<keyword evidence="3" id="KW-0285">Flavoprotein</keyword>
<evidence type="ECO:0000256" key="6">
    <source>
        <dbReference type="ARBA" id="ARBA00023033"/>
    </source>
</evidence>
<evidence type="ECO:0000256" key="3">
    <source>
        <dbReference type="ARBA" id="ARBA00022630"/>
    </source>
</evidence>
<dbReference type="SUPFAM" id="SSF51905">
    <property type="entry name" value="FAD/NAD(P)-binding domain"/>
    <property type="match status" value="1"/>
</dbReference>
<dbReference type="GO" id="GO:0004497">
    <property type="term" value="F:monooxygenase activity"/>
    <property type="evidence" value="ECO:0007669"/>
    <property type="project" value="UniProtKB-KW"/>
</dbReference>
<proteinExistence type="inferred from homology"/>
<comment type="cofactor">
    <cofactor evidence="1">
        <name>FAD</name>
        <dbReference type="ChEBI" id="CHEBI:57692"/>
    </cofactor>
</comment>
<evidence type="ECO:0000256" key="2">
    <source>
        <dbReference type="ARBA" id="ARBA00005349"/>
    </source>
</evidence>
<dbReference type="FunFam" id="3.50.50.60:FF:000021">
    <property type="entry name" value="Ubiquinone biosynthesis monooxygenase COQ6"/>
    <property type="match status" value="1"/>
</dbReference>
<dbReference type="GO" id="GO:0006744">
    <property type="term" value="P:ubiquinone biosynthetic process"/>
    <property type="evidence" value="ECO:0007669"/>
    <property type="project" value="UniProtKB-ARBA"/>
</dbReference>
<keyword evidence="5" id="KW-0560">Oxidoreductase</keyword>
<comment type="similarity">
    <text evidence="2">Belongs to the UbiH/COQ6 family.</text>
</comment>
<reference evidence="8" key="1">
    <citation type="submission" date="2022-06" db="EMBL/GenBank/DDBJ databases">
        <title>Genome Sequence of Candolleomyces eurysporus.</title>
        <authorList>
            <person name="Buettner E."/>
        </authorList>
    </citation>
    <scope>NUCLEOTIDE SEQUENCE</scope>
    <source>
        <strain evidence="8">VTCC 930004</strain>
    </source>
</reference>
<dbReference type="Pfam" id="PF01494">
    <property type="entry name" value="FAD_binding_3"/>
    <property type="match status" value="1"/>
</dbReference>
<dbReference type="OrthoDB" id="683240at2759"/>
<dbReference type="InterPro" id="IPR036188">
    <property type="entry name" value="FAD/NAD-bd_sf"/>
</dbReference>
<dbReference type="PANTHER" id="PTHR43876">
    <property type="entry name" value="UBIQUINONE BIOSYNTHESIS MONOOXYGENASE COQ6, MITOCHONDRIAL"/>
    <property type="match status" value="1"/>
</dbReference>
<keyword evidence="6" id="KW-0503">Monooxygenase</keyword>
<dbReference type="PANTHER" id="PTHR43876:SF7">
    <property type="entry name" value="UBIQUINONE BIOSYNTHESIS MONOOXYGENASE COQ6, MITOCHONDRIAL"/>
    <property type="match status" value="1"/>
</dbReference>
<keyword evidence="9" id="KW-1185">Reference proteome</keyword>
<dbReference type="InterPro" id="IPR018168">
    <property type="entry name" value="Ubi_Hdrlase_CS"/>
</dbReference>
<evidence type="ECO:0000256" key="5">
    <source>
        <dbReference type="ARBA" id="ARBA00023002"/>
    </source>
</evidence>
<dbReference type="PROSITE" id="PS01304">
    <property type="entry name" value="UBIH"/>
    <property type="match status" value="1"/>
</dbReference>
<evidence type="ECO:0000313" key="8">
    <source>
        <dbReference type="EMBL" id="KAJ2934786.1"/>
    </source>
</evidence>
<dbReference type="InterPro" id="IPR051205">
    <property type="entry name" value="UbiH/COQ6_monooxygenase"/>
</dbReference>
<dbReference type="InterPro" id="IPR002938">
    <property type="entry name" value="FAD-bd"/>
</dbReference>
<name>A0A9W8JHB3_9AGAR</name>
<dbReference type="AlphaFoldDB" id="A0A9W8JHB3"/>
<dbReference type="GO" id="GO:0005739">
    <property type="term" value="C:mitochondrion"/>
    <property type="evidence" value="ECO:0007669"/>
    <property type="project" value="TreeGrafter"/>
</dbReference>
<dbReference type="EMBL" id="JANBPK010000709">
    <property type="protein sequence ID" value="KAJ2934786.1"/>
    <property type="molecule type" value="Genomic_DNA"/>
</dbReference>
<feature type="non-terminal residue" evidence="8">
    <location>
        <position position="1"/>
    </location>
</feature>
<dbReference type="Proteomes" id="UP001140091">
    <property type="component" value="Unassembled WGS sequence"/>
</dbReference>
<feature type="domain" description="FAD-binding" evidence="7">
    <location>
        <begin position="104"/>
        <end position="164"/>
    </location>
</feature>
<evidence type="ECO:0000256" key="1">
    <source>
        <dbReference type="ARBA" id="ARBA00001974"/>
    </source>
</evidence>
<evidence type="ECO:0000313" key="9">
    <source>
        <dbReference type="Proteomes" id="UP001140091"/>
    </source>
</evidence>
<protein>
    <recommendedName>
        <fullName evidence="7">FAD-binding domain-containing protein</fullName>
    </recommendedName>
</protein>
<dbReference type="PRINTS" id="PR00420">
    <property type="entry name" value="RNGMNOXGNASE"/>
</dbReference>
<comment type="caution">
    <text evidence="8">The sequence shown here is derived from an EMBL/GenBank/DDBJ whole genome shotgun (WGS) entry which is preliminary data.</text>
</comment>
<gene>
    <name evidence="8" type="ORF">H1R20_g2242</name>
</gene>
<sequence length="273" mass="29051">MINAAFRLPTFSLKYLYDRILEAQASGSPITLEQLQEEIQFREKAHSIEPLSTYSSLVRRDAPVGISSPDSQDLPPLVTSLQPGTPASFPLRFNHAEAYIGEGKGSRTVLVGDAAHTVHPLAGQGLNMGLSDVECLARCLENAVLRGGDIGSYTALLPYTQERYLANHVLMAAVDKLHKVYTTEAEPIVWARSVGVEVLNELDSIKAAIMMSAGADVKQQGATWNVAADVVRNTSIAVGTLSEMVPALSRAVLGGIGNLVAQASGKGPKSKAT</sequence>
<evidence type="ECO:0000256" key="4">
    <source>
        <dbReference type="ARBA" id="ARBA00022827"/>
    </source>
</evidence>
<organism evidence="8 9">
    <name type="scientific">Candolleomyces eurysporus</name>
    <dbReference type="NCBI Taxonomy" id="2828524"/>
    <lineage>
        <taxon>Eukaryota</taxon>
        <taxon>Fungi</taxon>
        <taxon>Dikarya</taxon>
        <taxon>Basidiomycota</taxon>
        <taxon>Agaricomycotina</taxon>
        <taxon>Agaricomycetes</taxon>
        <taxon>Agaricomycetidae</taxon>
        <taxon>Agaricales</taxon>
        <taxon>Agaricineae</taxon>
        <taxon>Psathyrellaceae</taxon>
        <taxon>Candolleomyces</taxon>
    </lineage>
</organism>
<keyword evidence="4" id="KW-0274">FAD</keyword>
<accession>A0A9W8JHB3</accession>
<dbReference type="Gene3D" id="3.50.50.60">
    <property type="entry name" value="FAD/NAD(P)-binding domain"/>
    <property type="match status" value="1"/>
</dbReference>
<evidence type="ECO:0000259" key="7">
    <source>
        <dbReference type="Pfam" id="PF01494"/>
    </source>
</evidence>
<dbReference type="GO" id="GO:0071949">
    <property type="term" value="F:FAD binding"/>
    <property type="evidence" value="ECO:0007669"/>
    <property type="project" value="InterPro"/>
</dbReference>